<name>A0A7J5Y9D9_DISMA</name>
<proteinExistence type="predicted"/>
<protein>
    <submittedName>
        <fullName evidence="1">Uncharacterized protein</fullName>
    </submittedName>
</protein>
<reference evidence="1 2" key="1">
    <citation type="submission" date="2020-03" db="EMBL/GenBank/DDBJ databases">
        <title>Dissostichus mawsoni Genome sequencing and assembly.</title>
        <authorList>
            <person name="Park H."/>
        </authorList>
    </citation>
    <scope>NUCLEOTIDE SEQUENCE [LARGE SCALE GENOMIC DNA]</scope>
    <source>
        <strain evidence="1">DM0001</strain>
        <tissue evidence="1">Muscle</tissue>
    </source>
</reference>
<comment type="caution">
    <text evidence="1">The sequence shown here is derived from an EMBL/GenBank/DDBJ whole genome shotgun (WGS) entry which is preliminary data.</text>
</comment>
<organism evidence="1 2">
    <name type="scientific">Dissostichus mawsoni</name>
    <name type="common">Antarctic cod</name>
    <dbReference type="NCBI Taxonomy" id="36200"/>
    <lineage>
        <taxon>Eukaryota</taxon>
        <taxon>Metazoa</taxon>
        <taxon>Chordata</taxon>
        <taxon>Craniata</taxon>
        <taxon>Vertebrata</taxon>
        <taxon>Euteleostomi</taxon>
        <taxon>Actinopterygii</taxon>
        <taxon>Neopterygii</taxon>
        <taxon>Teleostei</taxon>
        <taxon>Neoteleostei</taxon>
        <taxon>Acanthomorphata</taxon>
        <taxon>Eupercaria</taxon>
        <taxon>Perciformes</taxon>
        <taxon>Notothenioidei</taxon>
        <taxon>Nototheniidae</taxon>
        <taxon>Dissostichus</taxon>
    </lineage>
</organism>
<gene>
    <name evidence="1" type="ORF">F7725_003108</name>
</gene>
<dbReference type="Proteomes" id="UP000518266">
    <property type="component" value="Unassembled WGS sequence"/>
</dbReference>
<sequence length="156" mass="17035">MHLHHERAPVYDELNATGTGAEDEAEAKLRVCYCWGSRQGRNKVCGRGEEVGGSPSFSRTPSPGMLRRVRQYCGAWLAPERALGRNWTREEGGWGRCWSAQMACVRACACAFVMIGLDDALVTWAAVIGLHIDQFAALGGGQSPSWTCQMASHSPH</sequence>
<keyword evidence="2" id="KW-1185">Reference proteome</keyword>
<accession>A0A7J5Y9D9</accession>
<dbReference type="EMBL" id="JAAKFY010000014">
    <property type="protein sequence ID" value="KAF3846030.1"/>
    <property type="molecule type" value="Genomic_DNA"/>
</dbReference>
<evidence type="ECO:0000313" key="2">
    <source>
        <dbReference type="Proteomes" id="UP000518266"/>
    </source>
</evidence>
<evidence type="ECO:0000313" key="1">
    <source>
        <dbReference type="EMBL" id="KAF3846030.1"/>
    </source>
</evidence>
<dbReference type="AlphaFoldDB" id="A0A7J5Y9D9"/>